<keyword evidence="4" id="KW-0249">Electron transport</keyword>
<keyword evidence="3 7" id="KW-0479">Metal-binding</keyword>
<dbReference type="GO" id="GO:0009055">
    <property type="term" value="F:electron transfer activity"/>
    <property type="evidence" value="ECO:0007669"/>
    <property type="project" value="InterPro"/>
</dbReference>
<dbReference type="EMBL" id="ACWF01000004">
    <property type="protein sequence ID" value="EHL79654.1"/>
    <property type="molecule type" value="Genomic_DNA"/>
</dbReference>
<dbReference type="Pfam" id="PF13442">
    <property type="entry name" value="Cytochrome_CBB3"/>
    <property type="match status" value="1"/>
</dbReference>
<dbReference type="GO" id="GO:0016020">
    <property type="term" value="C:membrane"/>
    <property type="evidence" value="ECO:0007669"/>
    <property type="project" value="InterPro"/>
</dbReference>
<dbReference type="GO" id="GO:0005506">
    <property type="term" value="F:iron ion binding"/>
    <property type="evidence" value="ECO:0007669"/>
    <property type="project" value="InterPro"/>
</dbReference>
<evidence type="ECO:0000256" key="1">
    <source>
        <dbReference type="ARBA" id="ARBA00022448"/>
    </source>
</evidence>
<evidence type="ECO:0000313" key="10">
    <source>
        <dbReference type="EMBL" id="EHL79654.1"/>
    </source>
</evidence>
<evidence type="ECO:0000259" key="9">
    <source>
        <dbReference type="PROSITE" id="PS51007"/>
    </source>
</evidence>
<dbReference type="PIRSF" id="PIRSF000025">
    <property type="entry name" value="Cytc_Bsub_c550"/>
    <property type="match status" value="1"/>
</dbReference>
<dbReference type="InterPro" id="IPR054782">
    <property type="entry name" value="Cytochro_C551"/>
</dbReference>
<evidence type="ECO:0000256" key="7">
    <source>
        <dbReference type="PIRSR" id="PIRSR000025-2"/>
    </source>
</evidence>
<dbReference type="GO" id="GO:0020037">
    <property type="term" value="F:heme binding"/>
    <property type="evidence" value="ECO:0007669"/>
    <property type="project" value="InterPro"/>
</dbReference>
<protein>
    <recommendedName>
        <fullName evidence="9">Cytochrome c domain-containing protein</fullName>
    </recommendedName>
</protein>
<dbReference type="PANTHER" id="PTHR37823:SF4">
    <property type="entry name" value="MENAQUINOL-CYTOCHROME C REDUCTASE CYTOCHROME B_C SUBUNIT"/>
    <property type="match status" value="1"/>
</dbReference>
<gene>
    <name evidence="10" type="ORF">HMPREF1015_00986</name>
</gene>
<dbReference type="AlphaFoldDB" id="G9QGS7"/>
<keyword evidence="8" id="KW-0732">Signal</keyword>
<proteinExistence type="predicted"/>
<dbReference type="Proteomes" id="UP000011747">
    <property type="component" value="Unassembled WGS sequence"/>
</dbReference>
<feature type="signal peptide" evidence="8">
    <location>
        <begin position="1"/>
        <end position="16"/>
    </location>
</feature>
<dbReference type="SUPFAM" id="SSF46626">
    <property type="entry name" value="Cytochrome c"/>
    <property type="match status" value="1"/>
</dbReference>
<comment type="caution">
    <text evidence="10">The sequence shown here is derived from an EMBL/GenBank/DDBJ whole genome shotgun (WGS) entry which is preliminary data.</text>
</comment>
<keyword evidence="2 6" id="KW-0349">Heme</keyword>
<dbReference type="InterPro" id="IPR051811">
    <property type="entry name" value="Cytochrome_c550/c551-like"/>
</dbReference>
<dbReference type="InterPro" id="IPR036909">
    <property type="entry name" value="Cyt_c-like_dom_sf"/>
</dbReference>
<dbReference type="RefSeq" id="WP_003352364.1">
    <property type="nucleotide sequence ID" value="NZ_JH414740.1"/>
</dbReference>
<comment type="PTM">
    <text evidence="6">Binds 1 heme c group covalently per subunit.</text>
</comment>
<dbReference type="InterPro" id="IPR012218">
    <property type="entry name" value="Cyt_c_BACSU-c550-type"/>
</dbReference>
<evidence type="ECO:0000313" key="11">
    <source>
        <dbReference type="Proteomes" id="UP000011747"/>
    </source>
</evidence>
<feature type="binding site" description="axial binding residue" evidence="7">
    <location>
        <position position="83"/>
    </location>
    <ligand>
        <name>heme c</name>
        <dbReference type="ChEBI" id="CHEBI:61717"/>
    </ligand>
    <ligandPart>
        <name>Fe</name>
        <dbReference type="ChEBI" id="CHEBI:18248"/>
    </ligandPart>
</feature>
<keyword evidence="5 7" id="KW-0408">Iron</keyword>
<evidence type="ECO:0000256" key="3">
    <source>
        <dbReference type="ARBA" id="ARBA00022723"/>
    </source>
</evidence>
<dbReference type="HOGENOM" id="CLU_134966_2_0_9"/>
<feature type="binding site" description="covalent" evidence="6">
    <location>
        <position position="44"/>
    </location>
    <ligand>
        <name>heme c</name>
        <dbReference type="ChEBI" id="CHEBI:61717"/>
    </ligand>
</feature>
<dbReference type="PROSITE" id="PS51257">
    <property type="entry name" value="PROKAR_LIPOPROTEIN"/>
    <property type="match status" value="1"/>
</dbReference>
<evidence type="ECO:0000256" key="4">
    <source>
        <dbReference type="ARBA" id="ARBA00022982"/>
    </source>
</evidence>
<keyword evidence="11" id="KW-1185">Reference proteome</keyword>
<evidence type="ECO:0000256" key="8">
    <source>
        <dbReference type="SAM" id="SignalP"/>
    </source>
</evidence>
<accession>G9QGS7</accession>
<keyword evidence="1" id="KW-0813">Transport</keyword>
<organism evidence="10 11">
    <name type="scientific">Bacillus smithii 7_3_47FAA</name>
    <dbReference type="NCBI Taxonomy" id="665952"/>
    <lineage>
        <taxon>Bacteria</taxon>
        <taxon>Bacillati</taxon>
        <taxon>Bacillota</taxon>
        <taxon>Bacilli</taxon>
        <taxon>Bacillales</taxon>
        <taxon>Bacillaceae</taxon>
        <taxon>Bacillus</taxon>
    </lineage>
</organism>
<feature type="binding site" description="axial binding residue" evidence="7">
    <location>
        <position position="48"/>
    </location>
    <ligand>
        <name>heme c</name>
        <dbReference type="ChEBI" id="CHEBI:61717"/>
    </ligand>
    <ligandPart>
        <name>Fe</name>
        <dbReference type="ChEBI" id="CHEBI:18248"/>
    </ligandPart>
</feature>
<dbReference type="Gene3D" id="1.10.760.10">
    <property type="entry name" value="Cytochrome c-like domain"/>
    <property type="match status" value="1"/>
</dbReference>
<evidence type="ECO:0000256" key="2">
    <source>
        <dbReference type="ARBA" id="ARBA00022617"/>
    </source>
</evidence>
<dbReference type="InterPro" id="IPR009056">
    <property type="entry name" value="Cyt_c-like_dom"/>
</dbReference>
<evidence type="ECO:0000256" key="5">
    <source>
        <dbReference type="ARBA" id="ARBA00023004"/>
    </source>
</evidence>
<sequence>MKKLMGLILGTSILLAACGGGNGDNAKESASKGDDPQQIYNNKCISCHGENLKGGVGPSLQKVGSKYSKEEILNILKNGRGQMPPKVVQGKDAEKIAEWLANKK</sequence>
<evidence type="ECO:0000256" key="6">
    <source>
        <dbReference type="PIRSR" id="PIRSR000025-1"/>
    </source>
</evidence>
<dbReference type="PANTHER" id="PTHR37823">
    <property type="entry name" value="CYTOCHROME C-553-LIKE"/>
    <property type="match status" value="1"/>
</dbReference>
<feature type="chain" id="PRO_5039483687" description="Cytochrome c domain-containing protein" evidence="8">
    <location>
        <begin position="17"/>
        <end position="104"/>
    </location>
</feature>
<dbReference type="NCBIfam" id="NF045774">
    <property type="entry name" value="cytochro_C551"/>
    <property type="match status" value="1"/>
</dbReference>
<dbReference type="PROSITE" id="PS51007">
    <property type="entry name" value="CYTC"/>
    <property type="match status" value="1"/>
</dbReference>
<feature type="binding site" description="covalent" evidence="6">
    <location>
        <position position="47"/>
    </location>
    <ligand>
        <name>heme c</name>
        <dbReference type="ChEBI" id="CHEBI:61717"/>
    </ligand>
</feature>
<reference evidence="10 11" key="1">
    <citation type="submission" date="2011-09" db="EMBL/GenBank/DDBJ databases">
        <title>The Genome Sequence of Bacillus smithii 7_3_47FAA.</title>
        <authorList>
            <consortium name="The Broad Institute Genome Sequencing Platform"/>
            <person name="Earl A."/>
            <person name="Ward D."/>
            <person name="Feldgarden M."/>
            <person name="Gevers D."/>
            <person name="Daigneault M."/>
            <person name="Strauss J."/>
            <person name="Allen-Vercoe E."/>
            <person name="Young S.K."/>
            <person name="Zeng Q."/>
            <person name="Gargeya S."/>
            <person name="Fitzgerald M."/>
            <person name="Haas B."/>
            <person name="Abouelleil A."/>
            <person name="Alvarado L."/>
            <person name="Arachchi H.M."/>
            <person name="Berlin A."/>
            <person name="Brown A."/>
            <person name="Chapman S.B."/>
            <person name="Chen Z."/>
            <person name="Dunbar C."/>
            <person name="Freedman E."/>
            <person name="Gearin G."/>
            <person name="Goldberg J."/>
            <person name="Griggs A."/>
            <person name="Gujja S."/>
            <person name="Heiman D."/>
            <person name="Howarth C."/>
            <person name="Larson L."/>
            <person name="Lui A."/>
            <person name="MacDonald P.J.P."/>
            <person name="Montmayeur A."/>
            <person name="Murphy C."/>
            <person name="Neiman D."/>
            <person name="Pearson M."/>
            <person name="Priest M."/>
            <person name="Roberts A."/>
            <person name="Saif S."/>
            <person name="Shea T."/>
            <person name="Shenoy N."/>
            <person name="Sisk P."/>
            <person name="Stolte C."/>
            <person name="Sykes S."/>
            <person name="Wortman J."/>
            <person name="Nusbaum C."/>
            <person name="Birren B."/>
        </authorList>
    </citation>
    <scope>NUCLEOTIDE SEQUENCE [LARGE SCALE GENOMIC DNA]</scope>
    <source>
        <strain evidence="10 11">7_3_47FAA</strain>
    </source>
</reference>
<name>G9QGS7_9BACI</name>
<feature type="domain" description="Cytochrome c" evidence="9">
    <location>
        <begin position="31"/>
        <end position="104"/>
    </location>
</feature>
<dbReference type="PATRIC" id="fig|665952.3.peg.96"/>